<name>A0ABQ9HPD8_9NEOP</name>
<organism evidence="1 2">
    <name type="scientific">Dryococelus australis</name>
    <dbReference type="NCBI Taxonomy" id="614101"/>
    <lineage>
        <taxon>Eukaryota</taxon>
        <taxon>Metazoa</taxon>
        <taxon>Ecdysozoa</taxon>
        <taxon>Arthropoda</taxon>
        <taxon>Hexapoda</taxon>
        <taxon>Insecta</taxon>
        <taxon>Pterygota</taxon>
        <taxon>Neoptera</taxon>
        <taxon>Polyneoptera</taxon>
        <taxon>Phasmatodea</taxon>
        <taxon>Verophasmatodea</taxon>
        <taxon>Anareolatae</taxon>
        <taxon>Phasmatidae</taxon>
        <taxon>Eurycanthinae</taxon>
        <taxon>Dryococelus</taxon>
    </lineage>
</organism>
<accession>A0ABQ9HPD8</accession>
<proteinExistence type="predicted"/>
<comment type="caution">
    <text evidence="1">The sequence shown here is derived from an EMBL/GenBank/DDBJ whole genome shotgun (WGS) entry which is preliminary data.</text>
</comment>
<reference evidence="1 2" key="1">
    <citation type="submission" date="2023-02" db="EMBL/GenBank/DDBJ databases">
        <title>LHISI_Scaffold_Assembly.</title>
        <authorList>
            <person name="Stuart O.P."/>
            <person name="Cleave R."/>
            <person name="Magrath M.J.L."/>
            <person name="Mikheyev A.S."/>
        </authorList>
    </citation>
    <scope>NUCLEOTIDE SEQUENCE [LARGE SCALE GENOMIC DNA]</scope>
    <source>
        <strain evidence="1">Daus_M_001</strain>
        <tissue evidence="1">Leg muscle</tissue>
    </source>
</reference>
<keyword evidence="2" id="KW-1185">Reference proteome</keyword>
<gene>
    <name evidence="1" type="ORF">PR048_012187</name>
</gene>
<dbReference type="EMBL" id="JARBHB010000004">
    <property type="protein sequence ID" value="KAJ8885981.1"/>
    <property type="molecule type" value="Genomic_DNA"/>
</dbReference>
<sequence length="145" mass="16218">MAICDSNCTFRVVDIGSFGSNSDAGIFESSAMGRAFKGDAVDKIVKAAVCLHNFLKIENDRASENHRQYCPPNSVEHDNDDGRIQAGEWRNITGDALITMSKTRAHSAVREAYCNCEKLAEYLVTPAGEVPRHWDYIRRGQHRDQ</sequence>
<dbReference type="Proteomes" id="UP001159363">
    <property type="component" value="Chromosome X"/>
</dbReference>
<evidence type="ECO:0000313" key="2">
    <source>
        <dbReference type="Proteomes" id="UP001159363"/>
    </source>
</evidence>
<evidence type="ECO:0000313" key="1">
    <source>
        <dbReference type="EMBL" id="KAJ8885981.1"/>
    </source>
</evidence>
<protein>
    <submittedName>
        <fullName evidence="1">Uncharacterized protein</fullName>
    </submittedName>
</protein>